<dbReference type="Gene3D" id="2.40.70.10">
    <property type="entry name" value="Acid Proteases"/>
    <property type="match status" value="1"/>
</dbReference>
<evidence type="ECO:0008006" key="5">
    <source>
        <dbReference type="Google" id="ProtNLM"/>
    </source>
</evidence>
<accession>A0A367R4U7</accession>
<comment type="caution">
    <text evidence="3">The sequence shown here is derived from an EMBL/GenBank/DDBJ whole genome shotgun (WGS) entry which is preliminary data.</text>
</comment>
<feature type="chain" id="PRO_5016694306" description="Peptidase A2 domain-containing protein" evidence="2">
    <location>
        <begin position="20"/>
        <end position="347"/>
    </location>
</feature>
<dbReference type="InterPro" id="IPR021109">
    <property type="entry name" value="Peptidase_aspartic_dom_sf"/>
</dbReference>
<evidence type="ECO:0000256" key="2">
    <source>
        <dbReference type="SAM" id="SignalP"/>
    </source>
</evidence>
<reference evidence="4" key="1">
    <citation type="submission" date="2016-04" db="EMBL/GenBank/DDBJ databases">
        <authorList>
            <person name="Tabuchi Yagui T.R."/>
        </authorList>
    </citation>
    <scope>NUCLEOTIDE SEQUENCE [LARGE SCALE GENOMIC DNA]</scope>
</reference>
<feature type="region of interest" description="Disordered" evidence="1">
    <location>
        <begin position="31"/>
        <end position="74"/>
    </location>
</feature>
<evidence type="ECO:0000256" key="1">
    <source>
        <dbReference type="SAM" id="MobiDB-lite"/>
    </source>
</evidence>
<dbReference type="EMBL" id="LXQE01000174">
    <property type="protein sequence ID" value="RCJ31516.1"/>
    <property type="molecule type" value="Genomic_DNA"/>
</dbReference>
<feature type="signal peptide" evidence="2">
    <location>
        <begin position="1"/>
        <end position="19"/>
    </location>
</feature>
<name>A0A367R4U7_NOSPU</name>
<protein>
    <recommendedName>
        <fullName evidence="5">Peptidase A2 domain-containing protein</fullName>
    </recommendedName>
</protein>
<dbReference type="SUPFAM" id="SSF50630">
    <property type="entry name" value="Acid proteases"/>
    <property type="match status" value="1"/>
</dbReference>
<keyword evidence="2" id="KW-0732">Signal</keyword>
<dbReference type="Proteomes" id="UP000252085">
    <property type="component" value="Unassembled WGS sequence"/>
</dbReference>
<sequence>MLQSFLSRATLIFVSSTLAVLCVACSEDKQNTATGGDEQPTPIGDLAPVQPSVEPVRPAASPEAQPLDPFESEPSLFEMGRDKAVGAWSISQSAQSPGDWKLVASQYQDAIALMQQIRRKSPEFAIAQTKITEYRRQVKYAQQQANPRPVGVREPQKIVVVVPQRETTPKFTLPPIEKTKPLSPKPGLPSSAVVIPDEAVFTAPIKRRIGGTPIVEVTFNGQQQFEMIVDTGASGTVITQEMANALGIVTVGKAKANTASSRAVEFPVGYVNSMAVGGVIVNKIPVAIAGAELETGLLGHDFFGNYDVTIKRNVVEFRPQLRSQINSPETQLTAPISSKLPHFVGYP</sequence>
<gene>
    <name evidence="3" type="ORF">A6769_30665</name>
</gene>
<dbReference type="InterPro" id="IPR034122">
    <property type="entry name" value="Retropepsin-like_bacterial"/>
</dbReference>
<dbReference type="AlphaFoldDB" id="A0A367R4U7"/>
<dbReference type="CDD" id="cd05483">
    <property type="entry name" value="retropepsin_like_bacteria"/>
    <property type="match status" value="1"/>
</dbReference>
<evidence type="ECO:0000313" key="3">
    <source>
        <dbReference type="EMBL" id="RCJ31516.1"/>
    </source>
</evidence>
<evidence type="ECO:0000313" key="4">
    <source>
        <dbReference type="Proteomes" id="UP000252085"/>
    </source>
</evidence>
<proteinExistence type="predicted"/>
<dbReference type="Pfam" id="PF13975">
    <property type="entry name" value="gag-asp_proteas"/>
    <property type="match status" value="1"/>
</dbReference>
<organism evidence="3 4">
    <name type="scientific">Nostoc punctiforme NIES-2108</name>
    <dbReference type="NCBI Taxonomy" id="1356359"/>
    <lineage>
        <taxon>Bacteria</taxon>
        <taxon>Bacillati</taxon>
        <taxon>Cyanobacteriota</taxon>
        <taxon>Cyanophyceae</taxon>
        <taxon>Nostocales</taxon>
        <taxon>Nostocaceae</taxon>
        <taxon>Nostoc</taxon>
    </lineage>
</organism>